<feature type="transmembrane region" description="Helical" evidence="1">
    <location>
        <begin position="359"/>
        <end position="377"/>
    </location>
</feature>
<dbReference type="RefSeq" id="WP_263072463.1">
    <property type="nucleotide sequence ID" value="NZ_JAOUSF010000002.1"/>
</dbReference>
<proteinExistence type="predicted"/>
<feature type="transmembrane region" description="Helical" evidence="1">
    <location>
        <begin position="332"/>
        <end position="352"/>
    </location>
</feature>
<gene>
    <name evidence="2" type="ORF">OEV98_06770</name>
</gene>
<feature type="transmembrane region" description="Helical" evidence="1">
    <location>
        <begin position="488"/>
        <end position="506"/>
    </location>
</feature>
<feature type="transmembrane region" description="Helical" evidence="1">
    <location>
        <begin position="413"/>
        <end position="435"/>
    </location>
</feature>
<feature type="transmembrane region" description="Helical" evidence="1">
    <location>
        <begin position="561"/>
        <end position="580"/>
    </location>
</feature>
<feature type="transmembrane region" description="Helical" evidence="1">
    <location>
        <begin position="538"/>
        <end position="554"/>
    </location>
</feature>
<keyword evidence="1" id="KW-1133">Transmembrane helix</keyword>
<comment type="caution">
    <text evidence="2">The sequence shown here is derived from an EMBL/GenBank/DDBJ whole genome shotgun (WGS) entry which is preliminary data.</text>
</comment>
<feature type="transmembrane region" description="Helical" evidence="1">
    <location>
        <begin position="592"/>
        <end position="613"/>
    </location>
</feature>
<feature type="transmembrane region" description="Helical" evidence="1">
    <location>
        <begin position="383"/>
        <end position="401"/>
    </location>
</feature>
<keyword evidence="3" id="KW-1185">Reference proteome</keyword>
<dbReference type="InterPro" id="IPR043748">
    <property type="entry name" value="DUF5693"/>
</dbReference>
<accession>A0AAE3LQA1</accession>
<dbReference type="Proteomes" id="UP001209318">
    <property type="component" value="Unassembled WGS sequence"/>
</dbReference>
<dbReference type="Pfam" id="PF18949">
    <property type="entry name" value="DUF5693"/>
    <property type="match status" value="1"/>
</dbReference>
<keyword evidence="1" id="KW-0472">Membrane</keyword>
<reference evidence="2" key="1">
    <citation type="submission" date="2022-10" db="EMBL/GenBank/DDBJ databases">
        <title>Description of Fervidibacillus gen. nov. in the family Fervidibacillaceae fam. nov. with two species, Fervidibacillus albus sp. nov., and Fervidibacillus halotolerans sp. nov., isolated from tidal flat sediments.</title>
        <authorList>
            <person name="Kwon K.K."/>
            <person name="Yang S.-H."/>
        </authorList>
    </citation>
    <scope>NUCLEOTIDE SEQUENCE</scope>
    <source>
        <strain evidence="2">JCM 19140</strain>
    </source>
</reference>
<evidence type="ECO:0000313" key="2">
    <source>
        <dbReference type="EMBL" id="MCU9613254.1"/>
    </source>
</evidence>
<dbReference type="EMBL" id="JAOUSF010000002">
    <property type="protein sequence ID" value="MCU9613254.1"/>
    <property type="molecule type" value="Genomic_DNA"/>
</dbReference>
<feature type="transmembrane region" description="Helical" evidence="1">
    <location>
        <begin position="447"/>
        <end position="467"/>
    </location>
</feature>
<keyword evidence="1" id="KW-0812">Transmembrane</keyword>
<evidence type="ECO:0000256" key="1">
    <source>
        <dbReference type="SAM" id="Phobius"/>
    </source>
</evidence>
<dbReference type="AlphaFoldDB" id="A0AAE3LQA1"/>
<name>A0AAE3LQA1_9BACI</name>
<sequence length="627" mass="70497">MKGQNWIWVVVVLLLLGSLPGIVTRWNAEAGNNTYEIAMPFEEIMELTETGPMTIEAALSTLATAGLNSISLEPVSLEQLDERGVVAVYNKHDLERALLFSGKTFDAADGYYITVPDDTEYRQWLEGSLSPETVQIEDTSFYFIPQGDFDWSAPIGYDPVALRHIQDYGLHTIFRMENLDLQTNQQLVDQLVSMKTPQANGVLFSKEEVIGYPKPDEISDFTNTLHDAGYYFYLIEFSEQKGMQTLGRSNDYDVLRLHSIDLGKKTLNETISQAVRAVKERSIQSIFVHLPQDEGTTASKLEDATSFIEGVHQAMPNEYAAGKPLLFEKITVSTSTLLCVFAAGILFTYLTAELVKSRLLQAVAFVMMLLLAISYFFTKSITFLQGFALIIACVTPIYAVLKTSRQTGKITTLTLRYLQAIGISAIGIMIVIGLLNGDGFMTGFEVFRGVKLVYVVPIVFVAIYVFWKESRELFQKHGFGVLNLEVRYWHVLVFLIVAAVGIYYIMRTGNSGAASALEIRVRNALEDFLYVRPRTKEFLIGFPCYLLALYIIGQGKDFGKLLLIPGVIGFLSIVNTFTHLHIPLSVSLLRTVYSIVLGYIVGLVFIFLWRQIFRWFVKNMHKKATIE</sequence>
<protein>
    <submittedName>
        <fullName evidence="2">DUF5693 family protein</fullName>
    </submittedName>
</protein>
<organism evidence="2 3">
    <name type="scientific">Perspicuibacillus lycopersici</name>
    <dbReference type="NCBI Taxonomy" id="1325689"/>
    <lineage>
        <taxon>Bacteria</taxon>
        <taxon>Bacillati</taxon>
        <taxon>Bacillota</taxon>
        <taxon>Bacilli</taxon>
        <taxon>Bacillales</taxon>
        <taxon>Bacillaceae</taxon>
        <taxon>Perspicuibacillus</taxon>
    </lineage>
</organism>
<evidence type="ECO:0000313" key="3">
    <source>
        <dbReference type="Proteomes" id="UP001209318"/>
    </source>
</evidence>